<feature type="transmembrane region" description="Helical" evidence="7">
    <location>
        <begin position="621"/>
        <end position="642"/>
    </location>
</feature>
<dbReference type="Pfam" id="PF00664">
    <property type="entry name" value="ABC_membrane"/>
    <property type="match status" value="1"/>
</dbReference>
<dbReference type="Gene3D" id="1.20.1560.10">
    <property type="entry name" value="ABC transporter type 1, transmembrane domain"/>
    <property type="match status" value="1"/>
</dbReference>
<keyword evidence="2 7" id="KW-0812">Transmembrane</keyword>
<dbReference type="GO" id="GO:0005524">
    <property type="term" value="F:ATP binding"/>
    <property type="evidence" value="ECO:0007669"/>
    <property type="project" value="UniProtKB-KW"/>
</dbReference>
<protein>
    <submittedName>
        <fullName evidence="10">Cyclic peptide transporter</fullName>
    </submittedName>
</protein>
<dbReference type="SUPFAM" id="SSF90123">
    <property type="entry name" value="ABC transporter transmembrane region"/>
    <property type="match status" value="1"/>
</dbReference>
<dbReference type="InterPro" id="IPR027417">
    <property type="entry name" value="P-loop_NTPase"/>
</dbReference>
<keyword evidence="5 7" id="KW-1133">Transmembrane helix</keyword>
<feature type="transmembrane region" description="Helical" evidence="7">
    <location>
        <begin position="401"/>
        <end position="421"/>
    </location>
</feature>
<dbReference type="PROSITE" id="PS50893">
    <property type="entry name" value="ABC_TRANSPORTER_2"/>
    <property type="match status" value="1"/>
</dbReference>
<evidence type="ECO:0000259" key="9">
    <source>
        <dbReference type="PROSITE" id="PS50929"/>
    </source>
</evidence>
<reference evidence="10 11" key="1">
    <citation type="submission" date="2016-10" db="EMBL/GenBank/DDBJ databases">
        <authorList>
            <person name="de Groot N.N."/>
        </authorList>
    </citation>
    <scope>NUCLEOTIDE SEQUENCE [LARGE SCALE GENOMIC DNA]</scope>
    <source>
        <strain evidence="10 11">DSM 12271</strain>
    </source>
</reference>
<feature type="transmembrane region" description="Helical" evidence="7">
    <location>
        <begin position="546"/>
        <end position="563"/>
    </location>
</feature>
<keyword evidence="3" id="KW-0547">Nucleotide-binding</keyword>
<dbReference type="AlphaFoldDB" id="A0A1I0Y5G8"/>
<name>A0A1I0Y5G8_9CLOT</name>
<dbReference type="STRING" id="84698.SAMN04488528_101113"/>
<keyword evidence="4" id="KW-0067">ATP-binding</keyword>
<evidence type="ECO:0000313" key="10">
    <source>
        <dbReference type="EMBL" id="SFB07840.1"/>
    </source>
</evidence>
<evidence type="ECO:0000259" key="8">
    <source>
        <dbReference type="PROSITE" id="PS50893"/>
    </source>
</evidence>
<organism evidence="10 11">
    <name type="scientific">Clostridium frigidicarnis</name>
    <dbReference type="NCBI Taxonomy" id="84698"/>
    <lineage>
        <taxon>Bacteria</taxon>
        <taxon>Bacillati</taxon>
        <taxon>Bacillota</taxon>
        <taxon>Clostridia</taxon>
        <taxon>Eubacteriales</taxon>
        <taxon>Clostridiaceae</taxon>
        <taxon>Clostridium</taxon>
    </lineage>
</organism>
<dbReference type="SMART" id="SM00382">
    <property type="entry name" value="AAA"/>
    <property type="match status" value="1"/>
</dbReference>
<evidence type="ECO:0000256" key="4">
    <source>
        <dbReference type="ARBA" id="ARBA00022840"/>
    </source>
</evidence>
<gene>
    <name evidence="10" type="ORF">SAMN04488528_101113</name>
</gene>
<feature type="transmembrane region" description="Helical" evidence="7">
    <location>
        <begin position="442"/>
        <end position="465"/>
    </location>
</feature>
<dbReference type="Gene3D" id="3.40.710.10">
    <property type="entry name" value="DD-peptidase/beta-lactamase superfamily"/>
    <property type="match status" value="1"/>
</dbReference>
<dbReference type="NCBIfam" id="TIGR01194">
    <property type="entry name" value="cyc_pep_trnsptr"/>
    <property type="match status" value="1"/>
</dbReference>
<dbReference type="PROSITE" id="PS50929">
    <property type="entry name" value="ABC_TM1F"/>
    <property type="match status" value="1"/>
</dbReference>
<dbReference type="EMBL" id="FOKI01000011">
    <property type="protein sequence ID" value="SFB07840.1"/>
    <property type="molecule type" value="Genomic_DNA"/>
</dbReference>
<evidence type="ECO:0000256" key="6">
    <source>
        <dbReference type="ARBA" id="ARBA00023136"/>
    </source>
</evidence>
<dbReference type="InterPro" id="IPR005898">
    <property type="entry name" value="Cyc_pep_transpt_SyrD/YojI"/>
</dbReference>
<accession>A0A1I0Y5G8</accession>
<evidence type="ECO:0000256" key="3">
    <source>
        <dbReference type="ARBA" id="ARBA00022741"/>
    </source>
</evidence>
<dbReference type="InterPro" id="IPR011527">
    <property type="entry name" value="ABC1_TM_dom"/>
</dbReference>
<dbReference type="SUPFAM" id="SSF56601">
    <property type="entry name" value="beta-lactamase/transpeptidase-like"/>
    <property type="match status" value="1"/>
</dbReference>
<dbReference type="GO" id="GO:0140359">
    <property type="term" value="F:ABC-type transporter activity"/>
    <property type="evidence" value="ECO:0007669"/>
    <property type="project" value="InterPro"/>
</dbReference>
<dbReference type="InterPro" id="IPR001466">
    <property type="entry name" value="Beta-lactam-related"/>
</dbReference>
<feature type="domain" description="ABC transporter" evidence="8">
    <location>
        <begin position="827"/>
        <end position="1037"/>
    </location>
</feature>
<dbReference type="InterPro" id="IPR003593">
    <property type="entry name" value="AAA+_ATPase"/>
</dbReference>
<feature type="transmembrane region" description="Helical" evidence="7">
    <location>
        <begin position="648"/>
        <end position="667"/>
    </location>
</feature>
<feature type="domain" description="ABC transmembrane type-1" evidence="9">
    <location>
        <begin position="516"/>
        <end position="791"/>
    </location>
</feature>
<dbReference type="PANTHER" id="PTHR46825:SF11">
    <property type="entry name" value="PENICILLIN-BINDING PROTEIN 4"/>
    <property type="match status" value="1"/>
</dbReference>
<proteinExistence type="predicted"/>
<comment type="subcellular location">
    <subcellularLocation>
        <location evidence="1">Cell membrane</location>
        <topology evidence="1">Multi-pass membrane protein</topology>
    </subcellularLocation>
</comment>
<dbReference type="Proteomes" id="UP000198619">
    <property type="component" value="Unassembled WGS sequence"/>
</dbReference>
<evidence type="ECO:0000256" key="7">
    <source>
        <dbReference type="SAM" id="Phobius"/>
    </source>
</evidence>
<sequence>MQGVISIMKKINKLLVIFSVFISVILSSSVVFAEENNGPIDLLTQDERIKIEKFIEENIDKGKIPGISITIVKDDKTIYQKGFGYSNIEDKTPVTDKTLFELGSTSKAFTGLAILKLEQDGLIKLNDDVSKYIPWFKVSYKGEDTKITLEQLLHHSSGIPFKTIDKVPVSNEDNAIDQTVKTLVGIELDSKPGEKYQYATINYDVLGLIIEKVSGLSYEKYIEENVIKTSGLNNTYLFKNEDISKDIATGYKLGFLKPRSYDAPVYRGNKPAGYIMTNGKDMAKWLKIQMSTSKESKFDNTLIEKSHDQNRTIPPTSYGSSYAAGWDVYQDIGGKISHGGSNPNYSSFITFKPEKKEGVAVLSNTNSEYVEFICRGISGILNGKEYNNINIKDLNKRADSISIFIIAFASLIIISTLYFIIKLIKEIITKKRNFNSISIKTFLKVFISLISILGVTYCIYLIPYILGNGISWSFVFVWLPHSIKIALYLFCASIWMAYIYALLISFFKKKDDKPILILSLLSVASGFGNALIIFTINMSINSSNNMKIKLLIYFVLGIILYVYGQKIMRGKLIDITNSIVYSKRMEIVKHILKAPYNKFEKIEKGRIQSTLNNDTETMSRFVNILISGITSGVTLICCFIYLGCINIYALLLAVLIILAISSIYYLVGRYANKIGEEARDLQSVFFKFINDLIGGFKELSLNKNKKHEFQEDMESTCDKYRVKRGKSSLAFANMFVIGELLFTIAIGAIALIFPLILKNLESTSVASYVFILLYMTGPVHGILDTIPNAIEVRISLKRINSLIDELSVLDNSELCSEKSGRKDNLKLQLHEIEYEYEKEDGKGFKVGPISYEFRSGEITFITGGNGSGKSTLAKLLTGLYEPTKGYISLSGMSIKQRRLSENYTTIFSDFYMFDKLYGIKWELKKEEIERYLEVLQLDKKVKIEDGKFSTTKLSTGQKKRLALLVSYLEDKPIYLFDEWAADQDPEFRMFFYNTLLPDLKGRGKCVIAITHDDQYFDLADKVIKMEFGNIKINKLYV</sequence>
<dbReference type="InterPro" id="IPR012338">
    <property type="entry name" value="Beta-lactam/transpept-like"/>
</dbReference>
<dbReference type="Pfam" id="PF00005">
    <property type="entry name" value="ABC_tran"/>
    <property type="match status" value="1"/>
</dbReference>
<dbReference type="Pfam" id="PF00144">
    <property type="entry name" value="Beta-lactamase"/>
    <property type="match status" value="1"/>
</dbReference>
<dbReference type="GO" id="GO:0015833">
    <property type="term" value="P:peptide transport"/>
    <property type="evidence" value="ECO:0007669"/>
    <property type="project" value="InterPro"/>
</dbReference>
<dbReference type="Gene3D" id="3.40.50.300">
    <property type="entry name" value="P-loop containing nucleotide triphosphate hydrolases"/>
    <property type="match status" value="1"/>
</dbReference>
<dbReference type="InterPro" id="IPR036640">
    <property type="entry name" value="ABC1_TM_sf"/>
</dbReference>
<dbReference type="InterPro" id="IPR050491">
    <property type="entry name" value="AmpC-like"/>
</dbReference>
<evidence type="ECO:0000256" key="2">
    <source>
        <dbReference type="ARBA" id="ARBA00022692"/>
    </source>
</evidence>
<evidence type="ECO:0000256" key="1">
    <source>
        <dbReference type="ARBA" id="ARBA00004651"/>
    </source>
</evidence>
<dbReference type="InterPro" id="IPR003439">
    <property type="entry name" value="ABC_transporter-like_ATP-bd"/>
</dbReference>
<dbReference type="GO" id="GO:1904680">
    <property type="term" value="F:peptide transmembrane transporter activity"/>
    <property type="evidence" value="ECO:0007669"/>
    <property type="project" value="InterPro"/>
</dbReference>
<dbReference type="PANTHER" id="PTHR46825">
    <property type="entry name" value="D-ALANYL-D-ALANINE-CARBOXYPEPTIDASE/ENDOPEPTIDASE AMPH"/>
    <property type="match status" value="1"/>
</dbReference>
<feature type="transmembrane region" description="Helical" evidence="7">
    <location>
        <begin position="485"/>
        <end position="503"/>
    </location>
</feature>
<keyword evidence="6 7" id="KW-0472">Membrane</keyword>
<evidence type="ECO:0000256" key="5">
    <source>
        <dbReference type="ARBA" id="ARBA00022989"/>
    </source>
</evidence>
<dbReference type="SUPFAM" id="SSF52540">
    <property type="entry name" value="P-loop containing nucleoside triphosphate hydrolases"/>
    <property type="match status" value="1"/>
</dbReference>
<evidence type="ECO:0000313" key="11">
    <source>
        <dbReference type="Proteomes" id="UP000198619"/>
    </source>
</evidence>
<feature type="transmembrane region" description="Helical" evidence="7">
    <location>
        <begin position="729"/>
        <end position="753"/>
    </location>
</feature>
<dbReference type="GO" id="GO:0016887">
    <property type="term" value="F:ATP hydrolysis activity"/>
    <property type="evidence" value="ECO:0007669"/>
    <property type="project" value="InterPro"/>
</dbReference>
<dbReference type="GO" id="GO:0005886">
    <property type="term" value="C:plasma membrane"/>
    <property type="evidence" value="ECO:0007669"/>
    <property type="project" value="UniProtKB-SubCell"/>
</dbReference>
<keyword evidence="11" id="KW-1185">Reference proteome</keyword>
<feature type="transmembrane region" description="Helical" evidence="7">
    <location>
        <begin position="515"/>
        <end position="540"/>
    </location>
</feature>